<dbReference type="GO" id="GO:0005216">
    <property type="term" value="F:monoatomic ion channel activity"/>
    <property type="evidence" value="ECO:0007669"/>
    <property type="project" value="InterPro"/>
</dbReference>
<dbReference type="FunFam" id="1.10.287.70:FF:000123">
    <property type="entry name" value="Potassium channel KAT3"/>
    <property type="match status" value="1"/>
</dbReference>
<dbReference type="AlphaFoldDB" id="A0A8S1L8W2"/>
<organism evidence="8 9">
    <name type="scientific">Paramecium sonneborni</name>
    <dbReference type="NCBI Taxonomy" id="65129"/>
    <lineage>
        <taxon>Eukaryota</taxon>
        <taxon>Sar</taxon>
        <taxon>Alveolata</taxon>
        <taxon>Ciliophora</taxon>
        <taxon>Intramacronucleata</taxon>
        <taxon>Oligohymenophorea</taxon>
        <taxon>Peniculida</taxon>
        <taxon>Parameciidae</taxon>
        <taxon>Paramecium</taxon>
    </lineage>
</organism>
<dbReference type="InterPro" id="IPR000595">
    <property type="entry name" value="cNMP-bd_dom"/>
</dbReference>
<evidence type="ECO:0000313" key="8">
    <source>
        <dbReference type="EMBL" id="CAD8059164.1"/>
    </source>
</evidence>
<dbReference type="PANTHER" id="PTHR47823:SF9">
    <property type="entry name" value="CHROMOSOME UNDETERMINED SCAFFOLD_10, WHOLE GENOME SHOTGUN SEQUENCE"/>
    <property type="match status" value="1"/>
</dbReference>
<dbReference type="PANTHER" id="PTHR47823">
    <property type="entry name" value="ION_TRANS DOMAIN-CONTAINING PROTEIN"/>
    <property type="match status" value="1"/>
</dbReference>
<feature type="domain" description="Cyclic nucleotide-binding" evidence="7">
    <location>
        <begin position="544"/>
        <end position="663"/>
    </location>
</feature>
<dbReference type="SMART" id="SM00100">
    <property type="entry name" value="cNMP"/>
    <property type="match status" value="1"/>
</dbReference>
<accession>A0A8S1L8W2</accession>
<feature type="compositionally biased region" description="Polar residues" evidence="5">
    <location>
        <begin position="102"/>
        <end position="118"/>
    </location>
</feature>
<keyword evidence="2 6" id="KW-0812">Transmembrane</keyword>
<dbReference type="FunFam" id="2.60.120.10:FF:000493">
    <property type="entry name" value="Uncharacterized protein"/>
    <property type="match status" value="1"/>
</dbReference>
<dbReference type="CDD" id="cd00038">
    <property type="entry name" value="CAP_ED"/>
    <property type="match status" value="1"/>
</dbReference>
<feature type="compositionally biased region" description="Low complexity" evidence="5">
    <location>
        <begin position="119"/>
        <end position="148"/>
    </location>
</feature>
<comment type="caution">
    <text evidence="8">The sequence shown here is derived from an EMBL/GenBank/DDBJ whole genome shotgun (WGS) entry which is preliminary data.</text>
</comment>
<proteinExistence type="predicted"/>
<dbReference type="Proteomes" id="UP000692954">
    <property type="component" value="Unassembled WGS sequence"/>
</dbReference>
<evidence type="ECO:0000256" key="3">
    <source>
        <dbReference type="ARBA" id="ARBA00022989"/>
    </source>
</evidence>
<evidence type="ECO:0000256" key="5">
    <source>
        <dbReference type="SAM" id="MobiDB-lite"/>
    </source>
</evidence>
<evidence type="ECO:0000256" key="4">
    <source>
        <dbReference type="ARBA" id="ARBA00023136"/>
    </source>
</evidence>
<feature type="compositionally biased region" description="Polar residues" evidence="5">
    <location>
        <begin position="149"/>
        <end position="158"/>
    </location>
</feature>
<evidence type="ECO:0000313" key="9">
    <source>
        <dbReference type="Proteomes" id="UP000692954"/>
    </source>
</evidence>
<evidence type="ECO:0000256" key="6">
    <source>
        <dbReference type="SAM" id="Phobius"/>
    </source>
</evidence>
<gene>
    <name evidence="8" type="ORF">PSON_ATCC_30995.1.T0130086</name>
</gene>
<protein>
    <recommendedName>
        <fullName evidence="7">Cyclic nucleotide-binding domain-containing protein</fullName>
    </recommendedName>
</protein>
<dbReference type="Pfam" id="PF00027">
    <property type="entry name" value="cNMP_binding"/>
    <property type="match status" value="1"/>
</dbReference>
<dbReference type="PROSITE" id="PS50042">
    <property type="entry name" value="CNMP_BINDING_3"/>
    <property type="match status" value="1"/>
</dbReference>
<feature type="transmembrane region" description="Helical" evidence="6">
    <location>
        <begin position="435"/>
        <end position="461"/>
    </location>
</feature>
<feature type="compositionally biased region" description="Basic and acidic residues" evidence="5">
    <location>
        <begin position="170"/>
        <end position="184"/>
    </location>
</feature>
<reference evidence="8" key="1">
    <citation type="submission" date="2021-01" db="EMBL/GenBank/DDBJ databases">
        <authorList>
            <consortium name="Genoscope - CEA"/>
            <person name="William W."/>
        </authorList>
    </citation>
    <scope>NUCLEOTIDE SEQUENCE</scope>
</reference>
<evidence type="ECO:0000256" key="2">
    <source>
        <dbReference type="ARBA" id="ARBA00022692"/>
    </source>
</evidence>
<feature type="transmembrane region" description="Helical" evidence="6">
    <location>
        <begin position="216"/>
        <end position="237"/>
    </location>
</feature>
<dbReference type="InterPro" id="IPR005821">
    <property type="entry name" value="Ion_trans_dom"/>
</dbReference>
<feature type="region of interest" description="Disordered" evidence="5">
    <location>
        <begin position="1"/>
        <end position="32"/>
    </location>
</feature>
<feature type="transmembrane region" description="Helical" evidence="6">
    <location>
        <begin position="360"/>
        <end position="382"/>
    </location>
</feature>
<keyword evidence="4 6" id="KW-0472">Membrane</keyword>
<dbReference type="Pfam" id="PF00520">
    <property type="entry name" value="Ion_trans"/>
    <property type="match status" value="1"/>
</dbReference>
<evidence type="ECO:0000256" key="1">
    <source>
        <dbReference type="ARBA" id="ARBA00004141"/>
    </source>
</evidence>
<name>A0A8S1L8W2_9CILI</name>
<dbReference type="GO" id="GO:0016020">
    <property type="term" value="C:membrane"/>
    <property type="evidence" value="ECO:0007669"/>
    <property type="project" value="UniProtKB-SubCell"/>
</dbReference>
<keyword evidence="3 6" id="KW-1133">Transmembrane helix</keyword>
<dbReference type="OrthoDB" id="421226at2759"/>
<comment type="subcellular location">
    <subcellularLocation>
        <location evidence="1">Membrane</location>
        <topology evidence="1">Multi-pass membrane protein</topology>
    </subcellularLocation>
</comment>
<dbReference type="EMBL" id="CAJJDN010000013">
    <property type="protein sequence ID" value="CAD8059164.1"/>
    <property type="molecule type" value="Genomic_DNA"/>
</dbReference>
<feature type="region of interest" description="Disordered" evidence="5">
    <location>
        <begin position="54"/>
        <end position="184"/>
    </location>
</feature>
<feature type="transmembrane region" description="Helical" evidence="6">
    <location>
        <begin position="408"/>
        <end position="428"/>
    </location>
</feature>
<keyword evidence="9" id="KW-1185">Reference proteome</keyword>
<evidence type="ECO:0000259" key="7">
    <source>
        <dbReference type="PROSITE" id="PS50042"/>
    </source>
</evidence>
<feature type="transmembrane region" description="Helical" evidence="6">
    <location>
        <begin position="249"/>
        <end position="267"/>
    </location>
</feature>
<sequence length="792" mass="91721">MIPASLFQRNKKDIKKQVSESDEDETPMRRKNKLNFQNLQLVDFNEIADQEELEAAKEDAQSNRFQNNSIREEEESDQSESTSRKKTIKQLRLPRLSDKRQFNTLDQIDQVQENQQSQEEPMAEPMAEFAKTPSPNRGSSRSPNQPSQKQQTLQNQEDSSSEFDIFSPDKSMEKEQAPRNIELDEKLSKLTQEANAIERILPNCIINPFGKFRSSWSGVMILLLIYVVLVLPVRLAFETNTQELLPLDLSVDCLFFFDMVFTFFTAYEDERGIVIVEFKKIAVNYLKGWFWIDLISTFPLYLILDPTVLPGASSVNGLLRLARLPRIYKLIGVLRVGNLIKHQTIQKLFFFLKLNKEYSLILKFIILTFIVIHLAGCFWYFIGTISPDPNNNWIVVYIPDGTPAVEQYIASVYFVLTILVTVGYGNILPVNNMEYVVGIIFQFLGVAFFAYVMGTLTFTFAKLSQKLTMIKEREIFFNELAHTYQLPKETHERLLMSIQNSIFSHSNQILEFYNEEDIIQELPPLVQGLVCEFIFKDIIEKIRFLQNKPRGFLRRLFRSMVPVFLNKGDAIFFRGEPADFVYFVIQGRLATKCEDQNGKVRTLIHVEGSYFGEVDILVSRARGESAIAESQAEVWKISKEAFLRILNDYEDVKMEILDYAVKKEKSRKSTVKIVKNAQFFELIAKSKKDQICLNKAQLILKVKEKMINSLNEIVKNKTENGKELFPNLSDLDLFLDKVSEYNKIKKKLQITDQDLTSLQHLRSTNYTDPEIEDSLLKGMRVQSHLQSIQEYL</sequence>